<gene>
    <name evidence="1" type="ORF">KSP39_PZI019349</name>
</gene>
<proteinExistence type="predicted"/>
<accession>A0AAP0FXU9</accession>
<evidence type="ECO:0000313" key="2">
    <source>
        <dbReference type="Proteomes" id="UP001418222"/>
    </source>
</evidence>
<protein>
    <submittedName>
        <fullName evidence="1">Uncharacterized protein</fullName>
    </submittedName>
</protein>
<reference evidence="1 2" key="1">
    <citation type="journal article" date="2022" name="Nat. Plants">
        <title>Genomes of leafy and leafless Platanthera orchids illuminate the evolution of mycoheterotrophy.</title>
        <authorList>
            <person name="Li M.H."/>
            <person name="Liu K.W."/>
            <person name="Li Z."/>
            <person name="Lu H.C."/>
            <person name="Ye Q.L."/>
            <person name="Zhang D."/>
            <person name="Wang J.Y."/>
            <person name="Li Y.F."/>
            <person name="Zhong Z.M."/>
            <person name="Liu X."/>
            <person name="Yu X."/>
            <person name="Liu D.K."/>
            <person name="Tu X.D."/>
            <person name="Liu B."/>
            <person name="Hao Y."/>
            <person name="Liao X.Y."/>
            <person name="Jiang Y.T."/>
            <person name="Sun W.H."/>
            <person name="Chen J."/>
            <person name="Chen Y.Q."/>
            <person name="Ai Y."/>
            <person name="Zhai J.W."/>
            <person name="Wu S.S."/>
            <person name="Zhou Z."/>
            <person name="Hsiao Y.Y."/>
            <person name="Wu W.L."/>
            <person name="Chen Y.Y."/>
            <person name="Lin Y.F."/>
            <person name="Hsu J.L."/>
            <person name="Li C.Y."/>
            <person name="Wang Z.W."/>
            <person name="Zhao X."/>
            <person name="Zhong W.Y."/>
            <person name="Ma X.K."/>
            <person name="Ma L."/>
            <person name="Huang J."/>
            <person name="Chen G.Z."/>
            <person name="Huang M.Z."/>
            <person name="Huang L."/>
            <person name="Peng D.H."/>
            <person name="Luo Y.B."/>
            <person name="Zou S.Q."/>
            <person name="Chen S.P."/>
            <person name="Lan S."/>
            <person name="Tsai W.C."/>
            <person name="Van de Peer Y."/>
            <person name="Liu Z.J."/>
        </authorList>
    </citation>
    <scope>NUCLEOTIDE SEQUENCE [LARGE SCALE GENOMIC DNA]</scope>
    <source>
        <strain evidence="1">Lor287</strain>
    </source>
</reference>
<dbReference type="AlphaFoldDB" id="A0AAP0FXU9"/>
<keyword evidence="2" id="KW-1185">Reference proteome</keyword>
<comment type="caution">
    <text evidence="1">The sequence shown here is derived from an EMBL/GenBank/DDBJ whole genome shotgun (WGS) entry which is preliminary data.</text>
</comment>
<dbReference type="EMBL" id="JBBWWQ010000017">
    <property type="protein sequence ID" value="KAK8923678.1"/>
    <property type="molecule type" value="Genomic_DNA"/>
</dbReference>
<sequence>MDDVRELALRRGVSKAFRLVSKSLGCDTSDFSFADISEDEQLQDLDHLLTWREAKARSLGNFANRKPIARGILDSLLGTWNPHLQISRKPIFLPLDFNIVIGQRGAQLHRTGRTLRDLHSTKGRRINLSPIQFSGDVLTIDLCISPLQLPGENLGSSPFSHLESCGLISLRSSLLTRIWAEPSKTGSGKTYTVWGPSSALTVDSSSNQER</sequence>
<dbReference type="Proteomes" id="UP001418222">
    <property type="component" value="Unassembled WGS sequence"/>
</dbReference>
<name>A0AAP0FXU9_9ASPA</name>
<organism evidence="1 2">
    <name type="scientific">Platanthera zijinensis</name>
    <dbReference type="NCBI Taxonomy" id="2320716"/>
    <lineage>
        <taxon>Eukaryota</taxon>
        <taxon>Viridiplantae</taxon>
        <taxon>Streptophyta</taxon>
        <taxon>Embryophyta</taxon>
        <taxon>Tracheophyta</taxon>
        <taxon>Spermatophyta</taxon>
        <taxon>Magnoliopsida</taxon>
        <taxon>Liliopsida</taxon>
        <taxon>Asparagales</taxon>
        <taxon>Orchidaceae</taxon>
        <taxon>Orchidoideae</taxon>
        <taxon>Orchideae</taxon>
        <taxon>Orchidinae</taxon>
        <taxon>Platanthera</taxon>
    </lineage>
</organism>
<evidence type="ECO:0000313" key="1">
    <source>
        <dbReference type="EMBL" id="KAK8923678.1"/>
    </source>
</evidence>